<dbReference type="PRINTS" id="PR00149">
    <property type="entry name" value="FUMRATELYASE"/>
</dbReference>
<keyword evidence="5 7" id="KW-0456">Lyase</keyword>
<feature type="domain" description="Fumarase C C-terminal" evidence="9">
    <location>
        <begin position="411"/>
        <end position="461"/>
    </location>
</feature>
<dbReference type="Pfam" id="PF00206">
    <property type="entry name" value="Lyase_1"/>
    <property type="match status" value="1"/>
</dbReference>
<comment type="catalytic activity">
    <reaction evidence="1 7">
        <text>L-aspartate = fumarate + NH4(+)</text>
        <dbReference type="Rhea" id="RHEA:16601"/>
        <dbReference type="ChEBI" id="CHEBI:28938"/>
        <dbReference type="ChEBI" id="CHEBI:29806"/>
        <dbReference type="ChEBI" id="CHEBI:29991"/>
        <dbReference type="EC" id="4.3.1.1"/>
    </reaction>
</comment>
<dbReference type="InterPro" id="IPR051546">
    <property type="entry name" value="Aspartate_Ammonia-Lyase"/>
</dbReference>
<dbReference type="GO" id="GO:0006531">
    <property type="term" value="P:aspartate metabolic process"/>
    <property type="evidence" value="ECO:0007669"/>
    <property type="project" value="InterPro"/>
</dbReference>
<reference evidence="10 11" key="1">
    <citation type="submission" date="2018-07" db="EMBL/GenBank/DDBJ databases">
        <title>Streptomyces species from bats.</title>
        <authorList>
            <person name="Dunlap C."/>
        </authorList>
    </citation>
    <scope>NUCLEOTIDE SEQUENCE [LARGE SCALE GENOMIC DNA]</scope>
    <source>
        <strain evidence="10 11">AC230</strain>
    </source>
</reference>
<evidence type="ECO:0000313" key="10">
    <source>
        <dbReference type="EMBL" id="RDG39633.1"/>
    </source>
</evidence>
<dbReference type="GO" id="GO:0006099">
    <property type="term" value="P:tricarboxylic acid cycle"/>
    <property type="evidence" value="ECO:0007669"/>
    <property type="project" value="InterPro"/>
</dbReference>
<dbReference type="FunFam" id="1.10.275.10:FF:000001">
    <property type="entry name" value="Fumarate hydratase, mitochondrial"/>
    <property type="match status" value="1"/>
</dbReference>
<dbReference type="EC" id="4.3.1.1" evidence="3 6"/>
<dbReference type="PANTHER" id="PTHR42696">
    <property type="entry name" value="ASPARTATE AMMONIA-LYASE"/>
    <property type="match status" value="1"/>
</dbReference>
<dbReference type="GO" id="GO:0008797">
    <property type="term" value="F:aspartate ammonia-lyase activity"/>
    <property type="evidence" value="ECO:0007669"/>
    <property type="project" value="UniProtKB-UniRule"/>
</dbReference>
<evidence type="ECO:0000256" key="7">
    <source>
        <dbReference type="RuleBase" id="RU362017"/>
    </source>
</evidence>
<dbReference type="InterPro" id="IPR022761">
    <property type="entry name" value="Fumarate_lyase_N"/>
</dbReference>
<dbReference type="FunFam" id="1.10.40.30:FF:000002">
    <property type="entry name" value="Fumarate hydratase class II"/>
    <property type="match status" value="1"/>
</dbReference>
<dbReference type="FunFam" id="1.20.200.10:FF:000001">
    <property type="entry name" value="Fumarate hydratase, mitochondrial"/>
    <property type="match status" value="1"/>
</dbReference>
<dbReference type="Gene3D" id="1.10.40.30">
    <property type="entry name" value="Fumarase/aspartase (C-terminal domain)"/>
    <property type="match status" value="1"/>
</dbReference>
<dbReference type="SUPFAM" id="SSF48557">
    <property type="entry name" value="L-aspartase-like"/>
    <property type="match status" value="1"/>
</dbReference>
<gene>
    <name evidence="10" type="primary">aspA</name>
    <name evidence="10" type="ORF">DVH02_02875</name>
</gene>
<dbReference type="NCBIfam" id="TIGR00839">
    <property type="entry name" value="aspA"/>
    <property type="match status" value="1"/>
</dbReference>
<evidence type="ECO:0000256" key="6">
    <source>
        <dbReference type="NCBIfam" id="TIGR00839"/>
    </source>
</evidence>
<dbReference type="AlphaFoldDB" id="A0A370BIN7"/>
<dbReference type="RefSeq" id="WP_114622067.1">
    <property type="nucleotide sequence ID" value="NZ_QQNA01000015.1"/>
</dbReference>
<organism evidence="10 11">
    <name type="scientific">Streptomyces corynorhini</name>
    <dbReference type="NCBI Taxonomy" id="2282652"/>
    <lineage>
        <taxon>Bacteria</taxon>
        <taxon>Bacillati</taxon>
        <taxon>Actinomycetota</taxon>
        <taxon>Actinomycetes</taxon>
        <taxon>Kitasatosporales</taxon>
        <taxon>Streptomycetaceae</taxon>
        <taxon>Streptomyces</taxon>
    </lineage>
</organism>
<comment type="caution">
    <text evidence="10">The sequence shown here is derived from an EMBL/GenBank/DDBJ whole genome shotgun (WGS) entry which is preliminary data.</text>
</comment>
<dbReference type="Gene3D" id="1.20.200.10">
    <property type="entry name" value="Fumarase/aspartase (Central domain)"/>
    <property type="match status" value="1"/>
</dbReference>
<dbReference type="GO" id="GO:0005829">
    <property type="term" value="C:cytosol"/>
    <property type="evidence" value="ECO:0007669"/>
    <property type="project" value="TreeGrafter"/>
</dbReference>
<dbReference type="InterPro" id="IPR008948">
    <property type="entry name" value="L-Aspartase-like"/>
</dbReference>
<dbReference type="InterPro" id="IPR004708">
    <property type="entry name" value="ApsA"/>
</dbReference>
<accession>A0A370BIN7</accession>
<dbReference type="OrthoDB" id="9802809at2"/>
<dbReference type="Proteomes" id="UP000253741">
    <property type="component" value="Unassembled WGS sequence"/>
</dbReference>
<dbReference type="EMBL" id="QQNA01000015">
    <property type="protein sequence ID" value="RDG39633.1"/>
    <property type="molecule type" value="Genomic_DNA"/>
</dbReference>
<sequence length="483" mass="50157">MTAGLRREHDLLGDRDIPADAYWGVHTLRASENFPITGTPISAYPHLINALAAVKEAAARANEDLGLLTAEKAGAIAAACREIREDGALHDQFVVDVIQGGAGTSTNMNANEVIANRALELLGHGKGEYTALHPNEDVNLSQSTNDVYPTAVNVATIIAVRELLAAMAVLRRAFAAKAEEFREILKMGRTQLQDAVPMTLGQEFSAYAVMLEEDESRLAEAVLLVHEINLGATAIGTGLNAPAGYAEAARSHLAALTGLPLVTAANLVEATQDCGAFVHLSGVLKRIAVKLSKSCNDLRLLSSGPRAGFAEINLPPVQAGSSIMPGKVNPVIPEVVNQVAFEVIGNDVTITMAAEAGQLQLNAFEPVILHSLSESITHLRAACLTLAERCVSGITANTDTLRATVENSIGLVTALNPHIGYTAATEIAKEALATGRGVAELVLERGLLPADTLAALLRPEVIAGTGAGVGVGVGAGVGTGTVG</sequence>
<keyword evidence="11" id="KW-1185">Reference proteome</keyword>
<proteinExistence type="inferred from homology"/>
<dbReference type="PANTHER" id="PTHR42696:SF2">
    <property type="entry name" value="ASPARTATE AMMONIA-LYASE"/>
    <property type="match status" value="1"/>
</dbReference>
<evidence type="ECO:0000256" key="3">
    <source>
        <dbReference type="ARBA" id="ARBA00012992"/>
    </source>
</evidence>
<dbReference type="PROSITE" id="PS00163">
    <property type="entry name" value="FUMARATE_LYASES"/>
    <property type="match status" value="1"/>
</dbReference>
<dbReference type="Gene3D" id="1.10.275.10">
    <property type="entry name" value="Fumarase/aspartase (N-terminal domain)"/>
    <property type="match status" value="1"/>
</dbReference>
<comment type="similarity">
    <text evidence="2 7">Belongs to the class-II fumarase/aspartase family. Aspartase subfamily.</text>
</comment>
<dbReference type="InterPro" id="IPR020557">
    <property type="entry name" value="Fumarate_lyase_CS"/>
</dbReference>
<evidence type="ECO:0000259" key="9">
    <source>
        <dbReference type="Pfam" id="PF10415"/>
    </source>
</evidence>
<evidence type="ECO:0000313" key="11">
    <source>
        <dbReference type="Proteomes" id="UP000253741"/>
    </source>
</evidence>
<evidence type="ECO:0000256" key="4">
    <source>
        <dbReference type="ARBA" id="ARBA00016146"/>
    </source>
</evidence>
<evidence type="ECO:0000256" key="1">
    <source>
        <dbReference type="ARBA" id="ARBA00001494"/>
    </source>
</evidence>
<dbReference type="Pfam" id="PF10415">
    <property type="entry name" value="FumaraseC_C"/>
    <property type="match status" value="1"/>
</dbReference>
<dbReference type="InterPro" id="IPR000362">
    <property type="entry name" value="Fumarate_lyase_fam"/>
</dbReference>
<protein>
    <recommendedName>
        <fullName evidence="4 6">Aspartate ammonia-lyase</fullName>
        <shortName evidence="7">Aspartase</shortName>
        <ecNumber evidence="3 6">4.3.1.1</ecNumber>
    </recommendedName>
</protein>
<dbReference type="InterPro" id="IPR024083">
    <property type="entry name" value="Fumarase/histidase_N"/>
</dbReference>
<feature type="domain" description="Fumarate lyase N-terminal" evidence="8">
    <location>
        <begin position="15"/>
        <end position="345"/>
    </location>
</feature>
<evidence type="ECO:0000259" key="8">
    <source>
        <dbReference type="Pfam" id="PF00206"/>
    </source>
</evidence>
<evidence type="ECO:0000256" key="2">
    <source>
        <dbReference type="ARBA" id="ARBA00005596"/>
    </source>
</evidence>
<dbReference type="NCBIfam" id="NF008909">
    <property type="entry name" value="PRK12273.1"/>
    <property type="match status" value="1"/>
</dbReference>
<evidence type="ECO:0000256" key="5">
    <source>
        <dbReference type="ARBA" id="ARBA00023239"/>
    </source>
</evidence>
<dbReference type="CDD" id="cd01357">
    <property type="entry name" value="Aspartase"/>
    <property type="match status" value="1"/>
</dbReference>
<name>A0A370BIN7_9ACTN</name>
<dbReference type="InterPro" id="IPR018951">
    <property type="entry name" value="Fumarase_C_C"/>
</dbReference>